<feature type="transmembrane region" description="Helical" evidence="6">
    <location>
        <begin position="6"/>
        <end position="29"/>
    </location>
</feature>
<evidence type="ECO:0000256" key="4">
    <source>
        <dbReference type="ARBA" id="ARBA00022989"/>
    </source>
</evidence>
<feature type="transmembrane region" description="Helical" evidence="6">
    <location>
        <begin position="75"/>
        <end position="93"/>
    </location>
</feature>
<reference evidence="8" key="1">
    <citation type="journal article" date="2019" name="Int. J. Syst. Evol. Microbiol.">
        <title>The Global Catalogue of Microorganisms (GCM) 10K type strain sequencing project: providing services to taxonomists for standard genome sequencing and annotation.</title>
        <authorList>
            <consortium name="The Broad Institute Genomics Platform"/>
            <consortium name="The Broad Institute Genome Sequencing Center for Infectious Disease"/>
            <person name="Wu L."/>
            <person name="Ma J."/>
        </authorList>
    </citation>
    <scope>NUCLEOTIDE SEQUENCE [LARGE SCALE GENOMIC DNA]</scope>
    <source>
        <strain evidence="8">CECT 8472</strain>
    </source>
</reference>
<dbReference type="EMBL" id="JBHSCW010000002">
    <property type="protein sequence ID" value="MFC4350694.1"/>
    <property type="molecule type" value="Genomic_DNA"/>
</dbReference>
<feature type="transmembrane region" description="Helical" evidence="6">
    <location>
        <begin position="114"/>
        <end position="135"/>
    </location>
</feature>
<proteinExistence type="predicted"/>
<name>A0ABV8UI22_9PROT</name>
<evidence type="ECO:0000256" key="3">
    <source>
        <dbReference type="ARBA" id="ARBA00022692"/>
    </source>
</evidence>
<evidence type="ECO:0000256" key="6">
    <source>
        <dbReference type="SAM" id="Phobius"/>
    </source>
</evidence>
<comment type="subcellular location">
    <subcellularLocation>
        <location evidence="1">Cell membrane</location>
        <topology evidence="1">Multi-pass membrane protein</topology>
    </subcellularLocation>
</comment>
<evidence type="ECO:0000256" key="5">
    <source>
        <dbReference type="ARBA" id="ARBA00023136"/>
    </source>
</evidence>
<keyword evidence="8" id="KW-1185">Reference proteome</keyword>
<dbReference type="PANTHER" id="PTHR30086">
    <property type="entry name" value="ARGININE EXPORTER PROTEIN ARGO"/>
    <property type="match status" value="1"/>
</dbReference>
<dbReference type="InterPro" id="IPR001123">
    <property type="entry name" value="LeuE-type"/>
</dbReference>
<keyword evidence="4 6" id="KW-1133">Transmembrane helix</keyword>
<evidence type="ECO:0000313" key="7">
    <source>
        <dbReference type="EMBL" id="MFC4350694.1"/>
    </source>
</evidence>
<evidence type="ECO:0000313" key="8">
    <source>
        <dbReference type="Proteomes" id="UP001595799"/>
    </source>
</evidence>
<gene>
    <name evidence="7" type="ORF">ACFOW6_03955</name>
</gene>
<accession>A0ABV8UI22</accession>
<feature type="transmembrane region" description="Helical" evidence="6">
    <location>
        <begin position="41"/>
        <end position="63"/>
    </location>
</feature>
<feature type="transmembrane region" description="Helical" evidence="6">
    <location>
        <begin position="147"/>
        <end position="171"/>
    </location>
</feature>
<organism evidence="7 8">
    <name type="scientific">Fodinicurvata halophila</name>
    <dbReference type="NCBI Taxonomy" id="1419723"/>
    <lineage>
        <taxon>Bacteria</taxon>
        <taxon>Pseudomonadati</taxon>
        <taxon>Pseudomonadota</taxon>
        <taxon>Alphaproteobacteria</taxon>
        <taxon>Rhodospirillales</taxon>
        <taxon>Rhodovibrionaceae</taxon>
        <taxon>Fodinicurvata</taxon>
    </lineage>
</organism>
<evidence type="ECO:0000256" key="1">
    <source>
        <dbReference type="ARBA" id="ARBA00004651"/>
    </source>
</evidence>
<dbReference type="RefSeq" id="WP_382421039.1">
    <property type="nucleotide sequence ID" value="NZ_JBHSCW010000002.1"/>
</dbReference>
<dbReference type="PANTHER" id="PTHR30086:SF20">
    <property type="entry name" value="ARGININE EXPORTER PROTEIN ARGO-RELATED"/>
    <property type="match status" value="1"/>
</dbReference>
<sequence length="205" mass="21783">MDLLPLFLQALVIGFAVAVPLGPIGLLCIERTLSRGIGAGLSTGLGVAAADVVYAALVAYGARWVAEEMMPFRDILRFGGGAVIILLGLRTFFQKPEARLPRGVTLSGSTFATSFMLTLANPLVLVGFIAIFAALEMGKAIQDSSHALQVVGGIFLGSMAWWACLTGLVSAIRHHLDRRTLIWVNRCAGTVLMLLGVLVMIFGNQ</sequence>
<keyword evidence="3 6" id="KW-0812">Transmembrane</keyword>
<dbReference type="Pfam" id="PF01810">
    <property type="entry name" value="LysE"/>
    <property type="match status" value="1"/>
</dbReference>
<dbReference type="Proteomes" id="UP001595799">
    <property type="component" value="Unassembled WGS sequence"/>
</dbReference>
<comment type="caution">
    <text evidence="7">The sequence shown here is derived from an EMBL/GenBank/DDBJ whole genome shotgun (WGS) entry which is preliminary data.</text>
</comment>
<protein>
    <submittedName>
        <fullName evidence="7">LysE family translocator</fullName>
    </submittedName>
</protein>
<keyword evidence="2" id="KW-1003">Cell membrane</keyword>
<feature type="transmembrane region" description="Helical" evidence="6">
    <location>
        <begin position="183"/>
        <end position="203"/>
    </location>
</feature>
<keyword evidence="5 6" id="KW-0472">Membrane</keyword>
<evidence type="ECO:0000256" key="2">
    <source>
        <dbReference type="ARBA" id="ARBA00022475"/>
    </source>
</evidence>